<feature type="domain" description="FH2" evidence="4">
    <location>
        <begin position="736"/>
        <end position="1147"/>
    </location>
</feature>
<dbReference type="GO" id="GO:0045010">
    <property type="term" value="P:actin nucleation"/>
    <property type="evidence" value="ECO:0007669"/>
    <property type="project" value="InterPro"/>
</dbReference>
<feature type="compositionally biased region" description="Polar residues" evidence="2">
    <location>
        <begin position="2345"/>
        <end position="2366"/>
    </location>
</feature>
<feature type="region of interest" description="Disordered" evidence="2">
    <location>
        <begin position="210"/>
        <end position="327"/>
    </location>
</feature>
<feature type="region of interest" description="Disordered" evidence="2">
    <location>
        <begin position="1819"/>
        <end position="1853"/>
    </location>
</feature>
<feature type="compositionally biased region" description="Polar residues" evidence="2">
    <location>
        <begin position="2028"/>
        <end position="2037"/>
    </location>
</feature>
<feature type="compositionally biased region" description="Basic and acidic residues" evidence="2">
    <location>
        <begin position="1833"/>
        <end position="1842"/>
    </location>
</feature>
<feature type="compositionally biased region" description="Low complexity" evidence="2">
    <location>
        <begin position="1577"/>
        <end position="1597"/>
    </location>
</feature>
<feature type="compositionally biased region" description="Basic and acidic residues" evidence="2">
    <location>
        <begin position="502"/>
        <end position="517"/>
    </location>
</feature>
<feature type="region of interest" description="Disordered" evidence="2">
    <location>
        <begin position="79"/>
        <end position="104"/>
    </location>
</feature>
<dbReference type="GO" id="GO:0005884">
    <property type="term" value="C:actin filament"/>
    <property type="evidence" value="ECO:0007669"/>
    <property type="project" value="InterPro"/>
</dbReference>
<dbReference type="EMBL" id="JAWDGP010004345">
    <property type="protein sequence ID" value="KAK3765147.1"/>
    <property type="molecule type" value="Genomic_DNA"/>
</dbReference>
<dbReference type="PROSITE" id="PS51444">
    <property type="entry name" value="FH2"/>
    <property type="match status" value="1"/>
</dbReference>
<feature type="coiled-coil region" evidence="1">
    <location>
        <begin position="610"/>
        <end position="662"/>
    </location>
</feature>
<evidence type="ECO:0000259" key="4">
    <source>
        <dbReference type="PROSITE" id="PS51444"/>
    </source>
</evidence>
<dbReference type="PRINTS" id="PR00828">
    <property type="entry name" value="FORMIN"/>
</dbReference>
<feature type="compositionally biased region" description="Basic and acidic residues" evidence="2">
    <location>
        <begin position="1606"/>
        <end position="1615"/>
    </location>
</feature>
<sequence length="2669" mass="297222">MDRKKGSPSRKRNIFKGSVLVSLLVESHPEKFPTRLAASRLARRLYKDGHIRSIFGASEFEDSAQLYVWNDGNDLRKRTDGGHLDGHTAMPAPVTSSVSTPALPSSRSEAKAYDQKQKEPAVDWQLVQDIKSKVLNRSETYNIVTSYNTFFQELERDFGFDHNTAHALGGGLSDRSRATPYTSTLELKKQSSAHKSVDTPIVVSGQAEKDAVLKTKTEPAKGDIKSTHSPHRLENWRKGEVSASRETVLSSHISEKQYHSKHNVIESTRSVIKDQKTSRRESRTTTAHTLSEANSVKTSAQRQDPRDTSSTPSKASSFSPPSALVKPHQHHNYHKYHHHQYQNQLDNIPVNSHSPPSQASHQSPKKSVHKSRDPKESAVMDANVTANLFDSKTYAKNLNYASPGSHTQQQYSQPSTLESGIGSSHPDSTANSSSVPPNHQSFSLGTLETSDSRHHQYGHYPQTQPHGHQRYTKENSFSPQESQHQSHSLSPPEIPKYPDTMSFRRDCEEQNAFKRDGSPGNSKRPGPPSGEKSHGLKDLGITAGAGGFETPDVAEPNSTSTRFHNDIGGGSMCETNPAVVSTVSGSGEAVGGIEEARRWASEAGVVIDSNNSYSDNEKQLLEEMRRMKQEHQSVLRTYEGRVNKLMAKMHELRNIAEMLENSSSKPLPGKLTLLDILEDKDMHESRLPPAVSDGETVQPTLAFIAGAANVDNQHGQNIVPPPLPPRPSRGTRVYPNKPIIHTSALMQPLLWTRIILNDEGVETPGSTVWHGMQEPVLDTEELERLFSNGHDQPSDVNLYDDVCLRRGRAKTQLVSIYENERSQRIVSELRALPCTLPDVIQAFVTLNSSDLHTDSFAELLELLTSARELDKILHHVKRKGAGQLEAPEYLVYELSKVDHFRERLEFLRFKNKLQINLFEIDQQLKELNTACEEIMSNLSLKNVLETVLAVGNHMNAGTDRGQADGFRVDVLNSLKDIQDTLKRGNLLELILRVYCLKYESAVDLGCPTRFQLPEPSNMRHAAQVSFEDIQRALKELKDELAYVRGKLEALSVKEGNTVTIALRVTSENFMTSAMEVLAEEQKLLETTRIHFWKTASYFSQDGQKSSPREFFQVWASFLHDCKYYWKLAHRNLARDKFNADLATTSQLSSSSLPGFNSLKSTMMRHVASFSQDDEMRENRARQLEHINSWIESVGRYTLEMGPEDHEENYFNENDYPQQQHSYHYQLQQNHIHHQSHHDELAGDAFDSPENADDRDCPTPVNLPDNNHNNWHVRSVDMPVQIDQGNVEDDEFSSPYYKNQPRIMKIFSSSSKLELQQKKSQHQGSGFTQPHKSHQICMEADFDQNQVQTSPKPIKAIPPNVIKPQPITQASPTVSSPSPTYPHHHTIHLAKPMPRVDTNNNTHNSAKKHNMCNSSNKASLSGSNRVNNDTLHPSCNGNLERDSYTDANNFGFEPLYESLSRHTFNQPASPPSDGSETPPPYTESENEQMLYSPPTETQDYNGNNDILSPGAIEPENPHKKNGNFFKSLMKRDSKHRTPSGSGDQQQQNSNHQQNGNQHSALRSVSAPFNKLRNTVVQKLSGSSNSKKSNTNNVKPSSSYENPNNNGKHKDAVKENPDSVEESPPKPPRGFLIDHNYESQTEGKTVNNSINPFHDDVVNYQNYFYPGQPPRADVAAGSDRDNRNQQDGGFEEYQSSGRPAAVMLVASGHRDGHDSLPSTVSSRHSGRDQGLSMYREANSQGLSYPYSKEKDRSRRPNHSKERHSKPSHHPYGSPDFHQNKVERPSHRGGPKARSGRDRAPIALGSNVSISDMYGKALEAAAQFSEDEEAGGIRNSESRRDEHMGELQSKGQHPEGQALVIKGDFDNSNGISMTAESKWVKATAVPVYKAKLIPNYENQTKYDPKLEGGIRGHAGPVTAPAPGSRARHVPQTSCSSDMYRQELQKKSGQYVVGGGSLIYQDPSNCSSLKSRNGNSSAMISSPSSSVYPGAPTSYTVLPPKFLTSHYHASPLVLSQHPSNSSQLHQPPILGKNSSENTTNDIPLRSPPTPPLHHHNEYKASDGDSANTDNNHIKAVAASMFTVSPDGRLELGPSRDVHSAEGSLSKNQKDQQSNRRVVARRSSSANNILDRTHGNSKTPSDGHGKRRYHADDNVCNSKHHQDSNDAYNERRLQGHASRRDDDSKKVTPTSSRQPAAPQSVMSLVDRFEQTPPPKSSSSSNYLHPPLMVDDKPPSMTSTPLARRKNVREEGIRVSPPGSSGRSDDASTHSHSTSSKKSYSHHHADQPNQQHRHATKSSENNDKTRSHKYDKNEEQVSRSHRKYDSGHKSNTKRSGSYPEMSLHQGKINLIQESPNPMPPSHQQNHPFETNPSSYSSHHQHRHQQSQNTDKKLNDGTQKFSQNQTPESSLIHGSVQRDRGKEIRASSQIASSNQGHGWGGQGRLDERLTYSSQSHRHGHYLSSPPESSSHLAGAVYHSPFLPKPEPQYPGQQKQQQQSKNSKTSSNNINHNSSSSHHHSSDRNIQLRHPHQMSQSLSSSNSINKAHNNNDININSPVSEFKSSKSNSHNVHRRPSPQILYISPQTGQQTNKNGSNSNNNNGDGNIISSTAINNNYEENTASAMQTESSGNDMYTAELRRAIKSSNSAFDRPLKSGPLYGRQPGAMAVVKPTVMHS</sequence>
<feature type="region of interest" description="Disordered" evidence="2">
    <location>
        <begin position="346"/>
        <end position="379"/>
    </location>
</feature>
<feature type="compositionally biased region" description="Basic and acidic residues" evidence="2">
    <location>
        <begin position="210"/>
        <end position="240"/>
    </location>
</feature>
<feature type="region of interest" description="Disordered" evidence="2">
    <location>
        <begin position="1959"/>
        <end position="1985"/>
    </location>
</feature>
<keyword evidence="6" id="KW-1185">Reference proteome</keyword>
<dbReference type="PROSITE" id="PS50186">
    <property type="entry name" value="DEP"/>
    <property type="match status" value="1"/>
</dbReference>
<feature type="compositionally biased region" description="Basic and acidic residues" evidence="2">
    <location>
        <begin position="2294"/>
        <end position="2322"/>
    </location>
</feature>
<feature type="compositionally biased region" description="Polar residues" evidence="2">
    <location>
        <begin position="400"/>
        <end position="449"/>
    </location>
</feature>
<feature type="coiled-coil region" evidence="1">
    <location>
        <begin position="1019"/>
        <end position="1053"/>
    </location>
</feature>
<feature type="compositionally biased region" description="Low complexity" evidence="2">
    <location>
        <begin position="2527"/>
        <end position="2549"/>
    </location>
</feature>
<feature type="compositionally biased region" description="Polar residues" evidence="2">
    <location>
        <begin position="2012"/>
        <end position="2021"/>
    </location>
</feature>
<feature type="compositionally biased region" description="Low complexity" evidence="2">
    <location>
        <begin position="2485"/>
        <end position="2508"/>
    </location>
</feature>
<feature type="region of interest" description="Disordered" evidence="2">
    <location>
        <begin position="1230"/>
        <end position="1269"/>
    </location>
</feature>
<feature type="compositionally biased region" description="Basic and acidic residues" evidence="2">
    <location>
        <begin position="271"/>
        <end position="283"/>
    </location>
</feature>
<feature type="region of interest" description="Disordered" evidence="2">
    <location>
        <begin position="1577"/>
        <end position="1632"/>
    </location>
</feature>
<feature type="compositionally biased region" description="Polar residues" evidence="2">
    <location>
        <begin position="1959"/>
        <end position="1971"/>
    </location>
</feature>
<proteinExistence type="predicted"/>
<dbReference type="SMART" id="SM00498">
    <property type="entry name" value="FH2"/>
    <property type="match status" value="1"/>
</dbReference>
<evidence type="ECO:0000256" key="2">
    <source>
        <dbReference type="SAM" id="MobiDB-lite"/>
    </source>
</evidence>
<gene>
    <name evidence="5" type="ORF">RRG08_027786</name>
</gene>
<dbReference type="InterPro" id="IPR036390">
    <property type="entry name" value="WH_DNA-bd_sf"/>
</dbReference>
<protein>
    <recommendedName>
        <fullName evidence="7">FH2 domain-containing protein</fullName>
    </recommendedName>
</protein>
<dbReference type="InterPro" id="IPR015425">
    <property type="entry name" value="FH2_Formin"/>
</dbReference>
<dbReference type="PANTHER" id="PTHR45725:SF1">
    <property type="entry name" value="DISHEVELLED ASSOCIATED ACTIVATOR OF MORPHOGENESIS, ISOFORM D"/>
    <property type="match status" value="1"/>
</dbReference>
<dbReference type="Proteomes" id="UP001283361">
    <property type="component" value="Unassembled WGS sequence"/>
</dbReference>
<feature type="compositionally biased region" description="Low complexity" evidence="2">
    <location>
        <begin position="308"/>
        <end position="323"/>
    </location>
</feature>
<evidence type="ECO:0000256" key="1">
    <source>
        <dbReference type="SAM" id="Coils"/>
    </source>
</evidence>
<feature type="compositionally biased region" description="Low complexity" evidence="2">
    <location>
        <begin position="1538"/>
        <end position="1558"/>
    </location>
</feature>
<feature type="compositionally biased region" description="Basic residues" evidence="2">
    <location>
        <begin position="2509"/>
        <end position="2524"/>
    </location>
</feature>
<feature type="region of interest" description="Disordered" evidence="2">
    <location>
        <begin position="1461"/>
        <end position="1559"/>
    </location>
</feature>
<feature type="region of interest" description="Disordered" evidence="2">
    <location>
        <begin position="1660"/>
        <end position="1801"/>
    </location>
</feature>
<feature type="domain" description="DEP" evidence="3">
    <location>
        <begin position="13"/>
        <end position="71"/>
    </location>
</feature>
<feature type="region of interest" description="Disordered" evidence="2">
    <location>
        <begin position="2010"/>
        <end position="2065"/>
    </location>
</feature>
<feature type="compositionally biased region" description="Basic and acidic residues" evidence="2">
    <location>
        <begin position="2409"/>
        <end position="2418"/>
    </location>
</feature>
<dbReference type="InterPro" id="IPR042201">
    <property type="entry name" value="FH2_Formin_sf"/>
</dbReference>
<feature type="compositionally biased region" description="Polar residues" evidence="2">
    <location>
        <begin position="2419"/>
        <end position="2429"/>
    </location>
</feature>
<feature type="compositionally biased region" description="Polar residues" evidence="2">
    <location>
        <begin position="2389"/>
        <end position="2402"/>
    </location>
</feature>
<dbReference type="InterPro" id="IPR051425">
    <property type="entry name" value="Formin_Homology"/>
</dbReference>
<reference evidence="5" key="1">
    <citation type="journal article" date="2023" name="G3 (Bethesda)">
        <title>A reference genome for the long-term kleptoplast-retaining sea slug Elysia crispata morphotype clarki.</title>
        <authorList>
            <person name="Eastman K.E."/>
            <person name="Pendleton A.L."/>
            <person name="Shaikh M.A."/>
            <person name="Suttiyut T."/>
            <person name="Ogas R."/>
            <person name="Tomko P."/>
            <person name="Gavelis G."/>
            <person name="Widhalm J.R."/>
            <person name="Wisecaver J.H."/>
        </authorList>
    </citation>
    <scope>NUCLEOTIDE SEQUENCE</scope>
    <source>
        <strain evidence="5">ECLA1</strain>
    </source>
</reference>
<feature type="compositionally biased region" description="Polar residues" evidence="2">
    <location>
        <begin position="94"/>
        <end position="104"/>
    </location>
</feature>
<feature type="compositionally biased region" description="Polar residues" evidence="2">
    <location>
        <begin position="474"/>
        <end position="489"/>
    </location>
</feature>
<comment type="caution">
    <text evidence="5">The sequence shown here is derived from an EMBL/GenBank/DDBJ whole genome shotgun (WGS) entry which is preliminary data.</text>
</comment>
<feature type="region of interest" description="Disordered" evidence="2">
    <location>
        <begin position="400"/>
        <end position="562"/>
    </location>
</feature>
<dbReference type="InterPro" id="IPR001265">
    <property type="entry name" value="Formin_Cappuccino_subfam"/>
</dbReference>
<feature type="compositionally biased region" description="Low complexity" evidence="2">
    <location>
        <begin position="2584"/>
        <end position="2602"/>
    </location>
</feature>
<feature type="compositionally biased region" description="Low complexity" evidence="2">
    <location>
        <begin position="2110"/>
        <end position="2123"/>
    </location>
</feature>
<dbReference type="GO" id="GO:0008017">
    <property type="term" value="F:microtubule binding"/>
    <property type="evidence" value="ECO:0007669"/>
    <property type="project" value="InterPro"/>
</dbReference>
<dbReference type="SUPFAM" id="SSF46785">
    <property type="entry name" value="Winged helix' DNA-binding domain"/>
    <property type="match status" value="1"/>
</dbReference>
<dbReference type="GO" id="GO:0035556">
    <property type="term" value="P:intracellular signal transduction"/>
    <property type="evidence" value="ECO:0007669"/>
    <property type="project" value="InterPro"/>
</dbReference>
<feature type="compositionally biased region" description="Low complexity" evidence="2">
    <location>
        <begin position="1972"/>
        <end position="1982"/>
    </location>
</feature>
<evidence type="ECO:0000259" key="3">
    <source>
        <dbReference type="PROSITE" id="PS50186"/>
    </source>
</evidence>
<dbReference type="SUPFAM" id="SSF101447">
    <property type="entry name" value="Formin homology 2 domain (FH2 domain)"/>
    <property type="match status" value="1"/>
</dbReference>
<feature type="compositionally biased region" description="Low complexity" evidence="2">
    <location>
        <begin position="352"/>
        <end position="362"/>
    </location>
</feature>
<feature type="compositionally biased region" description="Basic and acidic residues" evidence="2">
    <location>
        <begin position="2155"/>
        <end position="2181"/>
    </location>
</feature>
<dbReference type="Gene3D" id="1.10.10.10">
    <property type="entry name" value="Winged helix-like DNA-binding domain superfamily/Winged helix DNA-binding domain"/>
    <property type="match status" value="1"/>
</dbReference>
<feature type="compositionally biased region" description="Polar residues" evidence="2">
    <location>
        <begin position="1410"/>
        <end position="1433"/>
    </location>
</feature>
<evidence type="ECO:0000313" key="6">
    <source>
        <dbReference type="Proteomes" id="UP001283361"/>
    </source>
</evidence>
<dbReference type="Gene3D" id="1.20.58.2220">
    <property type="entry name" value="Formin, FH2 domain"/>
    <property type="match status" value="1"/>
</dbReference>
<feature type="compositionally biased region" description="Basic and acidic residues" evidence="2">
    <location>
        <begin position="2083"/>
        <end position="2095"/>
    </location>
</feature>
<evidence type="ECO:0008006" key="7">
    <source>
        <dbReference type="Google" id="ProtNLM"/>
    </source>
</evidence>
<feature type="compositionally biased region" description="Polar residues" evidence="2">
    <location>
        <begin position="284"/>
        <end position="302"/>
    </location>
</feature>
<dbReference type="InterPro" id="IPR036388">
    <property type="entry name" value="WH-like_DNA-bd_sf"/>
</dbReference>
<feature type="region of interest" description="Disordered" evidence="2">
    <location>
        <begin position="2082"/>
        <end position="2602"/>
    </location>
</feature>
<keyword evidence="1" id="KW-0175">Coiled coil</keyword>
<dbReference type="PANTHER" id="PTHR45725">
    <property type="entry name" value="FORMIN HOMOLOGY 2 FAMILY MEMBER"/>
    <property type="match status" value="1"/>
</dbReference>
<evidence type="ECO:0000313" key="5">
    <source>
        <dbReference type="EMBL" id="KAK3765147.1"/>
    </source>
</evidence>
<feature type="region of interest" description="Disordered" evidence="2">
    <location>
        <begin position="1392"/>
        <end position="1433"/>
    </location>
</feature>
<feature type="compositionally biased region" description="Polar residues" evidence="2">
    <location>
        <begin position="1461"/>
        <end position="1474"/>
    </location>
</feature>
<name>A0AAE0ZB08_9GAST</name>
<feature type="compositionally biased region" description="Polar residues" evidence="2">
    <location>
        <begin position="1493"/>
        <end position="1505"/>
    </location>
</feature>
<organism evidence="5 6">
    <name type="scientific">Elysia crispata</name>
    <name type="common">lettuce slug</name>
    <dbReference type="NCBI Taxonomy" id="231223"/>
    <lineage>
        <taxon>Eukaryota</taxon>
        <taxon>Metazoa</taxon>
        <taxon>Spiralia</taxon>
        <taxon>Lophotrochozoa</taxon>
        <taxon>Mollusca</taxon>
        <taxon>Gastropoda</taxon>
        <taxon>Heterobranchia</taxon>
        <taxon>Euthyneura</taxon>
        <taxon>Panpulmonata</taxon>
        <taxon>Sacoglossa</taxon>
        <taxon>Placobranchoidea</taxon>
        <taxon>Plakobranchidae</taxon>
        <taxon>Elysia</taxon>
    </lineage>
</organism>
<dbReference type="InterPro" id="IPR000591">
    <property type="entry name" value="DEP_dom"/>
</dbReference>
<accession>A0AAE0ZB08</accession>
<feature type="compositionally biased region" description="Basic residues" evidence="2">
    <location>
        <begin position="1753"/>
        <end position="1766"/>
    </location>
</feature>
<dbReference type="Pfam" id="PF02181">
    <property type="entry name" value="FH2"/>
    <property type="match status" value="1"/>
</dbReference>